<organism evidence="1 2">
    <name type="scientific">Physcomitrium patens</name>
    <name type="common">Spreading-leaved earth moss</name>
    <name type="synonym">Physcomitrella patens</name>
    <dbReference type="NCBI Taxonomy" id="3218"/>
    <lineage>
        <taxon>Eukaryota</taxon>
        <taxon>Viridiplantae</taxon>
        <taxon>Streptophyta</taxon>
        <taxon>Embryophyta</taxon>
        <taxon>Bryophyta</taxon>
        <taxon>Bryophytina</taxon>
        <taxon>Bryopsida</taxon>
        <taxon>Funariidae</taxon>
        <taxon>Funariales</taxon>
        <taxon>Funariaceae</taxon>
        <taxon>Physcomitrium</taxon>
    </lineage>
</organism>
<sequence length="123" mass="13401">MIRKLSTIFEGGIIVKESAAITDGLECGTRSEVFTLQSIGRSLLGVTSARSFEKLGVEAKHEAGSSSSVRGALRSHTERAFSLCCLRWGDLDRYLRYWSPPPASFELDWGRFGSVLCPGGVIC</sequence>
<gene>
    <name evidence="1" type="primary">LOC112288384</name>
</gene>
<dbReference type="Gramene" id="Pp3c11_23240V3.2">
    <property type="protein sequence ID" value="Pp3c11_23240V3.2"/>
    <property type="gene ID" value="Pp3c11_23240"/>
</dbReference>
<reference evidence="1 2" key="1">
    <citation type="journal article" date="2008" name="Science">
        <title>The Physcomitrella genome reveals evolutionary insights into the conquest of land by plants.</title>
        <authorList>
            <person name="Rensing S."/>
            <person name="Lang D."/>
            <person name="Zimmer A."/>
            <person name="Terry A."/>
            <person name="Salamov A."/>
            <person name="Shapiro H."/>
            <person name="Nishiyama T."/>
            <person name="Perroud P.-F."/>
            <person name="Lindquist E."/>
            <person name="Kamisugi Y."/>
            <person name="Tanahashi T."/>
            <person name="Sakakibara K."/>
            <person name="Fujita T."/>
            <person name="Oishi K."/>
            <person name="Shin-I T."/>
            <person name="Kuroki Y."/>
            <person name="Toyoda A."/>
            <person name="Suzuki Y."/>
            <person name="Hashimoto A."/>
            <person name="Yamaguchi K."/>
            <person name="Sugano A."/>
            <person name="Kohara Y."/>
            <person name="Fujiyama A."/>
            <person name="Anterola A."/>
            <person name="Aoki S."/>
            <person name="Ashton N."/>
            <person name="Barbazuk W.B."/>
            <person name="Barker E."/>
            <person name="Bennetzen J."/>
            <person name="Bezanilla M."/>
            <person name="Blankenship R."/>
            <person name="Cho S.H."/>
            <person name="Dutcher S."/>
            <person name="Estelle M."/>
            <person name="Fawcett J.A."/>
            <person name="Gundlach H."/>
            <person name="Hanada K."/>
            <person name="Heyl A."/>
            <person name="Hicks K.A."/>
            <person name="Hugh J."/>
            <person name="Lohr M."/>
            <person name="Mayer K."/>
            <person name="Melkozernov A."/>
            <person name="Murata T."/>
            <person name="Nelson D."/>
            <person name="Pils B."/>
            <person name="Prigge M."/>
            <person name="Reiss B."/>
            <person name="Renner T."/>
            <person name="Rombauts S."/>
            <person name="Rushton P."/>
            <person name="Sanderfoot A."/>
            <person name="Schween G."/>
            <person name="Shiu S.-H."/>
            <person name="Stueber K."/>
            <person name="Theodoulou F.L."/>
            <person name="Tu H."/>
            <person name="Van de Peer Y."/>
            <person name="Verrier P.J."/>
            <person name="Waters E."/>
            <person name="Wood A."/>
            <person name="Yang L."/>
            <person name="Cove D."/>
            <person name="Cuming A."/>
            <person name="Hasebe M."/>
            <person name="Lucas S."/>
            <person name="Mishler D.B."/>
            <person name="Reski R."/>
            <person name="Grigoriev I."/>
            <person name="Quatrano R.S."/>
            <person name="Boore J.L."/>
        </authorList>
    </citation>
    <scope>NUCLEOTIDE SEQUENCE [LARGE SCALE GENOMIC DNA]</scope>
    <source>
        <strain evidence="1 2">cv. Gransden 2004</strain>
    </source>
</reference>
<dbReference type="AlphaFoldDB" id="A0A7I4F0K9"/>
<dbReference type="EnsemblPlants" id="Pp3c11_23240V3.2">
    <property type="protein sequence ID" value="Pp3c11_23240V3.2"/>
    <property type="gene ID" value="Pp3c11_23240"/>
</dbReference>
<evidence type="ECO:0000313" key="1">
    <source>
        <dbReference type="EnsemblPlants" id="Pp3c11_23240V3.2"/>
    </source>
</evidence>
<dbReference type="EMBL" id="ABEU02000011">
    <property type="status" value="NOT_ANNOTATED_CDS"/>
    <property type="molecule type" value="Genomic_DNA"/>
</dbReference>
<proteinExistence type="predicted"/>
<name>A0A7I4F0K9_PHYPA</name>
<dbReference type="Proteomes" id="UP000006727">
    <property type="component" value="Chromosome 11"/>
</dbReference>
<protein>
    <submittedName>
        <fullName evidence="1">Uncharacterized protein</fullName>
    </submittedName>
</protein>
<accession>A0A7I4F0K9</accession>
<reference evidence="1" key="3">
    <citation type="submission" date="2020-12" db="UniProtKB">
        <authorList>
            <consortium name="EnsemblPlants"/>
        </authorList>
    </citation>
    <scope>IDENTIFICATION</scope>
</reference>
<evidence type="ECO:0000313" key="2">
    <source>
        <dbReference type="Proteomes" id="UP000006727"/>
    </source>
</evidence>
<keyword evidence="2" id="KW-1185">Reference proteome</keyword>
<reference evidence="1 2" key="2">
    <citation type="journal article" date="2018" name="Plant J.">
        <title>The Physcomitrella patens chromosome-scale assembly reveals moss genome structure and evolution.</title>
        <authorList>
            <person name="Lang D."/>
            <person name="Ullrich K.K."/>
            <person name="Murat F."/>
            <person name="Fuchs J."/>
            <person name="Jenkins J."/>
            <person name="Haas F.B."/>
            <person name="Piednoel M."/>
            <person name="Gundlach H."/>
            <person name="Van Bel M."/>
            <person name="Meyberg R."/>
            <person name="Vives C."/>
            <person name="Morata J."/>
            <person name="Symeonidi A."/>
            <person name="Hiss M."/>
            <person name="Muchero W."/>
            <person name="Kamisugi Y."/>
            <person name="Saleh O."/>
            <person name="Blanc G."/>
            <person name="Decker E.L."/>
            <person name="van Gessel N."/>
            <person name="Grimwood J."/>
            <person name="Hayes R.D."/>
            <person name="Graham S.W."/>
            <person name="Gunter L.E."/>
            <person name="McDaniel S.F."/>
            <person name="Hoernstein S.N.W."/>
            <person name="Larsson A."/>
            <person name="Li F.W."/>
            <person name="Perroud P.F."/>
            <person name="Phillips J."/>
            <person name="Ranjan P."/>
            <person name="Rokshar D.S."/>
            <person name="Rothfels C.J."/>
            <person name="Schneider L."/>
            <person name="Shu S."/>
            <person name="Stevenson D.W."/>
            <person name="Thummler F."/>
            <person name="Tillich M."/>
            <person name="Villarreal Aguilar J.C."/>
            <person name="Widiez T."/>
            <person name="Wong G.K."/>
            <person name="Wymore A."/>
            <person name="Zhang Y."/>
            <person name="Zimmer A.D."/>
            <person name="Quatrano R.S."/>
            <person name="Mayer K.F.X."/>
            <person name="Goodstein D."/>
            <person name="Casacuberta J.M."/>
            <person name="Vandepoele K."/>
            <person name="Reski R."/>
            <person name="Cuming A.C."/>
            <person name="Tuskan G.A."/>
            <person name="Maumus F."/>
            <person name="Salse J."/>
            <person name="Schmutz J."/>
            <person name="Rensing S.A."/>
        </authorList>
    </citation>
    <scope>NUCLEOTIDE SEQUENCE [LARGE SCALE GENOMIC DNA]</scope>
    <source>
        <strain evidence="1 2">cv. Gransden 2004</strain>
    </source>
</reference>